<gene>
    <name evidence="1" type="ORF">C8N29_11074</name>
</gene>
<dbReference type="EMBL" id="QAON01000010">
    <property type="protein sequence ID" value="PTQ88925.1"/>
    <property type="molecule type" value="Genomic_DNA"/>
</dbReference>
<evidence type="ECO:0000313" key="1">
    <source>
        <dbReference type="EMBL" id="PTQ88925.1"/>
    </source>
</evidence>
<dbReference type="InterPro" id="IPR027961">
    <property type="entry name" value="DUF4442"/>
</dbReference>
<dbReference type="Gene3D" id="3.10.129.10">
    <property type="entry name" value="Hotdog Thioesterase"/>
    <property type="match status" value="1"/>
</dbReference>
<dbReference type="Pfam" id="PF14539">
    <property type="entry name" value="DUF4442"/>
    <property type="match status" value="1"/>
</dbReference>
<comment type="caution">
    <text evidence="1">The sequence shown here is derived from an EMBL/GenBank/DDBJ whole genome shotgun (WGS) entry which is preliminary data.</text>
</comment>
<keyword evidence="2" id="KW-1185">Reference proteome</keyword>
<dbReference type="RefSeq" id="WP_107866084.1">
    <property type="nucleotide sequence ID" value="NZ_QAON01000010.1"/>
</dbReference>
<organism evidence="1 2">
    <name type="scientific">Agitococcus lubricus</name>
    <dbReference type="NCBI Taxonomy" id="1077255"/>
    <lineage>
        <taxon>Bacteria</taxon>
        <taxon>Pseudomonadati</taxon>
        <taxon>Pseudomonadota</taxon>
        <taxon>Gammaproteobacteria</taxon>
        <taxon>Moraxellales</taxon>
        <taxon>Moraxellaceae</taxon>
        <taxon>Agitococcus</taxon>
    </lineage>
</organism>
<reference evidence="1 2" key="1">
    <citation type="submission" date="2018-04" db="EMBL/GenBank/DDBJ databases">
        <title>Genomic Encyclopedia of Archaeal and Bacterial Type Strains, Phase II (KMG-II): from individual species to whole genera.</title>
        <authorList>
            <person name="Goeker M."/>
        </authorList>
    </citation>
    <scope>NUCLEOTIDE SEQUENCE [LARGE SCALE GENOMIC DNA]</scope>
    <source>
        <strain evidence="1 2">DSM 5822</strain>
    </source>
</reference>
<dbReference type="CDD" id="cd03443">
    <property type="entry name" value="PaaI_thioesterase"/>
    <property type="match status" value="1"/>
</dbReference>
<dbReference type="OrthoDB" id="793353at2"/>
<evidence type="ECO:0000313" key="2">
    <source>
        <dbReference type="Proteomes" id="UP000244223"/>
    </source>
</evidence>
<name>A0A2T5IY84_9GAMM</name>
<proteinExistence type="predicted"/>
<dbReference type="SUPFAM" id="SSF54637">
    <property type="entry name" value="Thioesterase/thiol ester dehydrase-isomerase"/>
    <property type="match status" value="1"/>
</dbReference>
<sequence>MSQMLMMYNSVGNAAFSQMIGQIAPFFATINAQFVALKPNYAEITMPFCREVTNHLGTVHAIAMCNMAELVAGSMTDASLPKGFRWIPKGMTVEYLAKAKTDLRAIANGEGINWNSAGDVVVPVDVFDSQQQKVFTARITMNIKTGDLVLGDHVQQTI</sequence>
<accession>A0A2T5IY84</accession>
<dbReference type="InterPro" id="IPR029069">
    <property type="entry name" value="HotDog_dom_sf"/>
</dbReference>
<dbReference type="AlphaFoldDB" id="A0A2T5IY84"/>
<dbReference type="Proteomes" id="UP000244223">
    <property type="component" value="Unassembled WGS sequence"/>
</dbReference>
<protein>
    <submittedName>
        <fullName evidence="1">Uncharacterized protein (TIGR00369 family)</fullName>
    </submittedName>
</protein>